<sequence>MGLSKSRTRDKVQTQTKPRSSMASFSTSRYFAALSFLILCFKTITADPNSSFSIKNFGKDSNFGSQISLYGDAKVVDDGLSVQITGSSISGAGRMMYKKHIKLVEGEPLKMLSFSTNFSFSLSPENGNGLAFVMVPIGFPLNVFDGGSFGLLGSERKTRFLCVEFDTSMDIKYGDVNDNHVGFDVDGFTSVKVSNVSSLNLVLNSGEKLQAWIDYEASSRRLEVRLNKLGELKPVDPLLSYPIDLSQMWNGEDVFVGLSSSSGNSSQKCNVFSWSFKLRRVPHWMHSQPIDPQTVVVKTKALTLHKRSDCVLRVLAVVIFGIGCGVFGVFMVLFLWTIFGNRRPVVPEEYAVHPVNELEYKKFNAVVDNAIQDGKK</sequence>
<dbReference type="Pfam" id="PF00139">
    <property type="entry name" value="Lectin_legB"/>
    <property type="match status" value="1"/>
</dbReference>
<name>A0ABC8UFI1_9AQUA</name>
<dbReference type="InterPro" id="IPR001220">
    <property type="entry name" value="Legume_lectin_dom"/>
</dbReference>
<reference evidence="6 7" key="1">
    <citation type="submission" date="2024-02" db="EMBL/GenBank/DDBJ databases">
        <authorList>
            <person name="Vignale AGUSTIN F."/>
            <person name="Sosa J E."/>
            <person name="Modenutti C."/>
        </authorList>
    </citation>
    <scope>NUCLEOTIDE SEQUENCE [LARGE SCALE GENOMIC DNA]</scope>
</reference>
<keyword evidence="4" id="KW-1133">Transmembrane helix</keyword>
<evidence type="ECO:0000259" key="5">
    <source>
        <dbReference type="Pfam" id="PF00139"/>
    </source>
</evidence>
<keyword evidence="7" id="KW-1185">Reference proteome</keyword>
<dbReference type="PANTHER" id="PTHR32401">
    <property type="entry name" value="CONCANAVALIN A-LIKE LECTIN FAMILY PROTEIN"/>
    <property type="match status" value="1"/>
</dbReference>
<dbReference type="PANTHER" id="PTHR32401:SF16">
    <property type="entry name" value="CONCANAVALIN A-LIKE LECTIN FAMILY PROTEIN"/>
    <property type="match status" value="1"/>
</dbReference>
<evidence type="ECO:0000256" key="4">
    <source>
        <dbReference type="SAM" id="Phobius"/>
    </source>
</evidence>
<feature type="transmembrane region" description="Helical" evidence="4">
    <location>
        <begin position="314"/>
        <end position="339"/>
    </location>
</feature>
<dbReference type="InterPro" id="IPR050258">
    <property type="entry name" value="Leguminous_Lectin"/>
</dbReference>
<dbReference type="SUPFAM" id="SSF49899">
    <property type="entry name" value="Concanavalin A-like lectins/glucanases"/>
    <property type="match status" value="1"/>
</dbReference>
<comment type="similarity">
    <text evidence="1">Belongs to the leguminous lectin family.</text>
</comment>
<evidence type="ECO:0000256" key="2">
    <source>
        <dbReference type="ARBA" id="ARBA00022734"/>
    </source>
</evidence>
<dbReference type="Gene3D" id="2.60.120.200">
    <property type="match status" value="1"/>
</dbReference>
<gene>
    <name evidence="6" type="ORF">ILEXP_LOCUS49727</name>
</gene>
<feature type="domain" description="Legume lectin" evidence="5">
    <location>
        <begin position="50"/>
        <end position="288"/>
    </location>
</feature>
<feature type="region of interest" description="Disordered" evidence="3">
    <location>
        <begin position="1"/>
        <end position="20"/>
    </location>
</feature>
<evidence type="ECO:0000256" key="1">
    <source>
        <dbReference type="ARBA" id="ARBA00007606"/>
    </source>
</evidence>
<keyword evidence="4" id="KW-0812">Transmembrane</keyword>
<keyword evidence="2" id="KW-0430">Lectin</keyword>
<organism evidence="6 7">
    <name type="scientific">Ilex paraguariensis</name>
    <name type="common">yerba mate</name>
    <dbReference type="NCBI Taxonomy" id="185542"/>
    <lineage>
        <taxon>Eukaryota</taxon>
        <taxon>Viridiplantae</taxon>
        <taxon>Streptophyta</taxon>
        <taxon>Embryophyta</taxon>
        <taxon>Tracheophyta</taxon>
        <taxon>Spermatophyta</taxon>
        <taxon>Magnoliopsida</taxon>
        <taxon>eudicotyledons</taxon>
        <taxon>Gunneridae</taxon>
        <taxon>Pentapetalae</taxon>
        <taxon>asterids</taxon>
        <taxon>campanulids</taxon>
        <taxon>Aquifoliales</taxon>
        <taxon>Aquifoliaceae</taxon>
        <taxon>Ilex</taxon>
    </lineage>
</organism>
<keyword evidence="4" id="KW-0472">Membrane</keyword>
<protein>
    <recommendedName>
        <fullName evidence="5">Legume lectin domain-containing protein</fullName>
    </recommendedName>
</protein>
<accession>A0ABC8UFI1</accession>
<proteinExistence type="inferred from homology"/>
<dbReference type="InterPro" id="IPR013320">
    <property type="entry name" value="ConA-like_dom_sf"/>
</dbReference>
<dbReference type="AlphaFoldDB" id="A0ABC8UFI1"/>
<dbReference type="EMBL" id="CAUOFW020007602">
    <property type="protein sequence ID" value="CAK9179772.1"/>
    <property type="molecule type" value="Genomic_DNA"/>
</dbReference>
<evidence type="ECO:0000256" key="3">
    <source>
        <dbReference type="SAM" id="MobiDB-lite"/>
    </source>
</evidence>
<dbReference type="GO" id="GO:0030246">
    <property type="term" value="F:carbohydrate binding"/>
    <property type="evidence" value="ECO:0007669"/>
    <property type="project" value="UniProtKB-KW"/>
</dbReference>
<dbReference type="Proteomes" id="UP001642360">
    <property type="component" value="Unassembled WGS sequence"/>
</dbReference>
<evidence type="ECO:0000313" key="7">
    <source>
        <dbReference type="Proteomes" id="UP001642360"/>
    </source>
</evidence>
<dbReference type="CDD" id="cd06899">
    <property type="entry name" value="lectin_legume_LecRK_Arcelin_ConA"/>
    <property type="match status" value="1"/>
</dbReference>
<evidence type="ECO:0000313" key="6">
    <source>
        <dbReference type="EMBL" id="CAK9179772.1"/>
    </source>
</evidence>
<comment type="caution">
    <text evidence="6">The sequence shown here is derived from an EMBL/GenBank/DDBJ whole genome shotgun (WGS) entry which is preliminary data.</text>
</comment>